<feature type="domain" description="Glutaredoxin" evidence="8">
    <location>
        <begin position="19"/>
        <end position="82"/>
    </location>
</feature>
<dbReference type="GeneID" id="30144610"/>
<dbReference type="GO" id="GO:0004602">
    <property type="term" value="F:glutathione peroxidase activity"/>
    <property type="evidence" value="ECO:0007669"/>
    <property type="project" value="UniProtKB-EC"/>
</dbReference>
<dbReference type="PROSITE" id="PS00195">
    <property type="entry name" value="GLUTAREDOXIN_1"/>
    <property type="match status" value="1"/>
</dbReference>
<organism evidence="9 10">
    <name type="scientific">Babjeviella inositovora NRRL Y-12698</name>
    <dbReference type="NCBI Taxonomy" id="984486"/>
    <lineage>
        <taxon>Eukaryota</taxon>
        <taxon>Fungi</taxon>
        <taxon>Dikarya</taxon>
        <taxon>Ascomycota</taxon>
        <taxon>Saccharomycotina</taxon>
        <taxon>Pichiomycetes</taxon>
        <taxon>Serinales incertae sedis</taxon>
        <taxon>Babjeviella</taxon>
    </lineage>
</organism>
<dbReference type="InterPro" id="IPR002109">
    <property type="entry name" value="Glutaredoxin"/>
</dbReference>
<dbReference type="SUPFAM" id="SSF52833">
    <property type="entry name" value="Thioredoxin-like"/>
    <property type="match status" value="1"/>
</dbReference>
<comment type="catalytic activity">
    <reaction evidence="1">
        <text>2 glutathione + H2O2 = glutathione disulfide + 2 H2O</text>
        <dbReference type="Rhea" id="RHEA:16833"/>
        <dbReference type="ChEBI" id="CHEBI:15377"/>
        <dbReference type="ChEBI" id="CHEBI:16240"/>
        <dbReference type="ChEBI" id="CHEBI:57925"/>
        <dbReference type="ChEBI" id="CHEBI:58297"/>
        <dbReference type="EC" id="1.11.1.9"/>
    </reaction>
</comment>
<protein>
    <recommendedName>
        <fullName evidence="8">Glutaredoxin domain-containing protein</fullName>
    </recommendedName>
</protein>
<evidence type="ECO:0000256" key="2">
    <source>
        <dbReference type="ARBA" id="ARBA00022448"/>
    </source>
</evidence>
<evidence type="ECO:0000256" key="4">
    <source>
        <dbReference type="ARBA" id="ARBA00023157"/>
    </source>
</evidence>
<evidence type="ECO:0000256" key="6">
    <source>
        <dbReference type="ARBA" id="ARBA00035808"/>
    </source>
</evidence>
<dbReference type="PANTHER" id="PTHR45694:SF18">
    <property type="entry name" value="GLUTAREDOXIN-1-RELATED"/>
    <property type="match status" value="1"/>
</dbReference>
<dbReference type="InterPro" id="IPR011767">
    <property type="entry name" value="GLR_AS"/>
</dbReference>
<dbReference type="OrthoDB" id="418495at2759"/>
<sequence length="107" mass="11407">MASKASIEKIQALIKTHKVFVASKSYCPYCAKAKATLRSFDAKDVFVIELDQLADGADLQEALQEITGQRTVPNIFIGGEHIGGNSDLDAIKSNGELEAKLKAAGAI</sequence>
<keyword evidence="2" id="KW-0813">Transport</keyword>
<comment type="catalytic activity">
    <reaction evidence="7">
        <text>RX + glutathione = an S-substituted glutathione + a halide anion + H(+)</text>
        <dbReference type="Rhea" id="RHEA:16437"/>
        <dbReference type="ChEBI" id="CHEBI:15378"/>
        <dbReference type="ChEBI" id="CHEBI:16042"/>
        <dbReference type="ChEBI" id="CHEBI:17792"/>
        <dbReference type="ChEBI" id="CHEBI:57925"/>
        <dbReference type="ChEBI" id="CHEBI:90779"/>
        <dbReference type="EC" id="2.5.1.18"/>
    </reaction>
</comment>
<dbReference type="Proteomes" id="UP000094336">
    <property type="component" value="Unassembled WGS sequence"/>
</dbReference>
<dbReference type="Gene3D" id="3.40.30.10">
    <property type="entry name" value="Glutaredoxin"/>
    <property type="match status" value="1"/>
</dbReference>
<comment type="catalytic activity">
    <reaction evidence="6">
        <text>1-chloro-2,4-dinitrobenzene + glutathione = 2,4-dinitrophenyl-S-glutathione + chloride + H(+)</text>
        <dbReference type="Rhea" id="RHEA:51220"/>
        <dbReference type="ChEBI" id="CHEBI:15378"/>
        <dbReference type="ChEBI" id="CHEBI:17996"/>
        <dbReference type="ChEBI" id="CHEBI:34718"/>
        <dbReference type="ChEBI" id="CHEBI:57925"/>
        <dbReference type="ChEBI" id="CHEBI:133977"/>
        <dbReference type="EC" id="2.5.1.18"/>
    </reaction>
</comment>
<dbReference type="GO" id="GO:0015038">
    <property type="term" value="F:glutathione disulfide oxidoreductase activity"/>
    <property type="evidence" value="ECO:0007669"/>
    <property type="project" value="TreeGrafter"/>
</dbReference>
<evidence type="ECO:0000256" key="5">
    <source>
        <dbReference type="ARBA" id="ARBA00023284"/>
    </source>
</evidence>
<dbReference type="EMBL" id="KV454443">
    <property type="protein sequence ID" value="ODQ77147.1"/>
    <property type="molecule type" value="Genomic_DNA"/>
</dbReference>
<name>A0A1E3QJI4_9ASCO</name>
<dbReference type="NCBIfam" id="TIGR02180">
    <property type="entry name" value="GRX_euk"/>
    <property type="match status" value="1"/>
</dbReference>
<dbReference type="RefSeq" id="XP_018982475.1">
    <property type="nucleotide sequence ID" value="XM_019126756.1"/>
</dbReference>
<keyword evidence="10" id="KW-1185">Reference proteome</keyword>
<evidence type="ECO:0000259" key="8">
    <source>
        <dbReference type="Pfam" id="PF00462"/>
    </source>
</evidence>
<dbReference type="PROSITE" id="PS51354">
    <property type="entry name" value="GLUTAREDOXIN_2"/>
    <property type="match status" value="1"/>
</dbReference>
<reference evidence="10" key="1">
    <citation type="submission" date="2016-05" db="EMBL/GenBank/DDBJ databases">
        <title>Comparative genomics of biotechnologically important yeasts.</title>
        <authorList>
            <consortium name="DOE Joint Genome Institute"/>
            <person name="Riley R."/>
            <person name="Haridas S."/>
            <person name="Wolfe K.H."/>
            <person name="Lopes M.R."/>
            <person name="Hittinger C.T."/>
            <person name="Goker M."/>
            <person name="Salamov A."/>
            <person name="Wisecaver J."/>
            <person name="Long T.M."/>
            <person name="Aerts A.L."/>
            <person name="Barry K."/>
            <person name="Choi C."/>
            <person name="Clum A."/>
            <person name="Coughlan A.Y."/>
            <person name="Deshpande S."/>
            <person name="Douglass A.P."/>
            <person name="Hanson S.J."/>
            <person name="Klenk H.-P."/>
            <person name="Labutti K."/>
            <person name="Lapidus A."/>
            <person name="Lindquist E."/>
            <person name="Lipzen A."/>
            <person name="Meier-Kolthoff J.P."/>
            <person name="Ohm R.A."/>
            <person name="Otillar R.P."/>
            <person name="Pangilinan J."/>
            <person name="Peng Y."/>
            <person name="Rokas A."/>
            <person name="Rosa C.A."/>
            <person name="Scheuner C."/>
            <person name="Sibirny A.A."/>
            <person name="Slot J.C."/>
            <person name="Stielow J.B."/>
            <person name="Sun H."/>
            <person name="Kurtzman C.P."/>
            <person name="Blackwell M."/>
            <person name="Grigoriev I.V."/>
            <person name="Jeffries T.W."/>
        </authorList>
    </citation>
    <scope>NUCLEOTIDE SEQUENCE [LARGE SCALE GENOMIC DNA]</scope>
    <source>
        <strain evidence="10">NRRL Y-12698</strain>
    </source>
</reference>
<accession>A0A1E3QJI4</accession>
<dbReference type="InterPro" id="IPR036249">
    <property type="entry name" value="Thioredoxin-like_sf"/>
</dbReference>
<evidence type="ECO:0000313" key="10">
    <source>
        <dbReference type="Proteomes" id="UP000094336"/>
    </source>
</evidence>
<dbReference type="PRINTS" id="PR00160">
    <property type="entry name" value="GLUTAREDOXIN"/>
</dbReference>
<dbReference type="InterPro" id="IPR011899">
    <property type="entry name" value="Glutaredoxin_euk/vir"/>
</dbReference>
<gene>
    <name evidence="9" type="ORF">BABINDRAFT_105485</name>
</gene>
<evidence type="ECO:0000256" key="7">
    <source>
        <dbReference type="ARBA" id="ARBA00047960"/>
    </source>
</evidence>
<dbReference type="CDD" id="cd03419">
    <property type="entry name" value="GRX_GRXh_1_2_like"/>
    <property type="match status" value="1"/>
</dbReference>
<dbReference type="GO" id="GO:0005737">
    <property type="term" value="C:cytoplasm"/>
    <property type="evidence" value="ECO:0007669"/>
    <property type="project" value="TreeGrafter"/>
</dbReference>
<dbReference type="GO" id="GO:0005634">
    <property type="term" value="C:nucleus"/>
    <property type="evidence" value="ECO:0007669"/>
    <property type="project" value="TreeGrafter"/>
</dbReference>
<dbReference type="GO" id="GO:0004364">
    <property type="term" value="F:glutathione transferase activity"/>
    <property type="evidence" value="ECO:0007669"/>
    <property type="project" value="UniProtKB-EC"/>
</dbReference>
<dbReference type="PANTHER" id="PTHR45694">
    <property type="entry name" value="GLUTAREDOXIN 2"/>
    <property type="match status" value="1"/>
</dbReference>
<keyword evidence="5" id="KW-0676">Redox-active center</keyword>
<keyword evidence="4" id="KW-1015">Disulfide bond</keyword>
<dbReference type="FunFam" id="3.40.30.10:FF:000026">
    <property type="entry name" value="Glutaredoxin 2"/>
    <property type="match status" value="1"/>
</dbReference>
<dbReference type="GO" id="GO:0034599">
    <property type="term" value="P:cellular response to oxidative stress"/>
    <property type="evidence" value="ECO:0007669"/>
    <property type="project" value="TreeGrafter"/>
</dbReference>
<keyword evidence="3" id="KW-0249">Electron transport</keyword>
<dbReference type="Pfam" id="PF00462">
    <property type="entry name" value="Glutaredoxin"/>
    <property type="match status" value="1"/>
</dbReference>
<proteinExistence type="predicted"/>
<evidence type="ECO:0000256" key="3">
    <source>
        <dbReference type="ARBA" id="ARBA00022982"/>
    </source>
</evidence>
<dbReference type="AlphaFoldDB" id="A0A1E3QJI4"/>
<dbReference type="InterPro" id="IPR014025">
    <property type="entry name" value="Glutaredoxin_subgr"/>
</dbReference>
<dbReference type="STRING" id="984486.A0A1E3QJI4"/>
<evidence type="ECO:0000313" key="9">
    <source>
        <dbReference type="EMBL" id="ODQ77147.1"/>
    </source>
</evidence>
<evidence type="ECO:0000256" key="1">
    <source>
        <dbReference type="ARBA" id="ARBA00000217"/>
    </source>
</evidence>